<keyword evidence="2" id="KW-1185">Reference proteome</keyword>
<organism evidence="1 2">
    <name type="scientific">Mythimna loreyi</name>
    <dbReference type="NCBI Taxonomy" id="667449"/>
    <lineage>
        <taxon>Eukaryota</taxon>
        <taxon>Metazoa</taxon>
        <taxon>Ecdysozoa</taxon>
        <taxon>Arthropoda</taxon>
        <taxon>Hexapoda</taxon>
        <taxon>Insecta</taxon>
        <taxon>Pterygota</taxon>
        <taxon>Neoptera</taxon>
        <taxon>Endopterygota</taxon>
        <taxon>Lepidoptera</taxon>
        <taxon>Glossata</taxon>
        <taxon>Ditrysia</taxon>
        <taxon>Noctuoidea</taxon>
        <taxon>Noctuidae</taxon>
        <taxon>Noctuinae</taxon>
        <taxon>Hadenini</taxon>
        <taxon>Mythimna</taxon>
    </lineage>
</organism>
<dbReference type="Proteomes" id="UP001231649">
    <property type="component" value="Chromosome 24"/>
</dbReference>
<protein>
    <submittedName>
        <fullName evidence="1">Uncharacterized protein</fullName>
    </submittedName>
</protein>
<reference evidence="1" key="1">
    <citation type="submission" date="2023-03" db="EMBL/GenBank/DDBJ databases">
        <title>Chromosome-level genomes of two armyworms, Mythimna separata and Mythimna loreyi, provide insights into the biosynthesis and reception of sex pheromones.</title>
        <authorList>
            <person name="Zhao H."/>
        </authorList>
    </citation>
    <scope>NUCLEOTIDE SEQUENCE</scope>
    <source>
        <strain evidence="1">BeijingLab</strain>
    </source>
</reference>
<accession>A0ACC2Q8E5</accession>
<dbReference type="EMBL" id="CM056800">
    <property type="protein sequence ID" value="KAJ8709666.1"/>
    <property type="molecule type" value="Genomic_DNA"/>
</dbReference>
<sequence>MHPRNLSPPMLFNETRLKSHLLHRHTIKAKILTGCGVGEAVFVPHNFPFQFKRVQSPVSVSFAMTINKSQLQTLSAVGVIFRTSSFSCGQLYVACSRVTSPDTLYILATGSITATVMWWRSGKGSNSVVAEW</sequence>
<evidence type="ECO:0000313" key="2">
    <source>
        <dbReference type="Proteomes" id="UP001231649"/>
    </source>
</evidence>
<gene>
    <name evidence="1" type="ORF">PYW08_009670</name>
</gene>
<comment type="caution">
    <text evidence="1">The sequence shown here is derived from an EMBL/GenBank/DDBJ whole genome shotgun (WGS) entry which is preliminary data.</text>
</comment>
<evidence type="ECO:0000313" key="1">
    <source>
        <dbReference type="EMBL" id="KAJ8709666.1"/>
    </source>
</evidence>
<proteinExistence type="predicted"/>
<name>A0ACC2Q8E5_9NEOP</name>